<keyword evidence="2" id="KW-1185">Reference proteome</keyword>
<comment type="caution">
    <text evidence="1">The sequence shown here is derived from an EMBL/GenBank/DDBJ whole genome shotgun (WGS) entry which is preliminary data.</text>
</comment>
<dbReference type="OrthoDB" id="18440at2759"/>
<evidence type="ECO:0000313" key="1">
    <source>
        <dbReference type="EMBL" id="KAF9066338.1"/>
    </source>
</evidence>
<dbReference type="Proteomes" id="UP000772434">
    <property type="component" value="Unassembled WGS sequence"/>
</dbReference>
<sequence length="78" mass="8772">CTLPPTCHRPGHATTLRSTELEAHHAKFHTWVCQAEGQAMGSTKKCNKVFPDARILELHQTECHDPIASLRKDRGEKI</sequence>
<reference evidence="1" key="1">
    <citation type="submission" date="2020-11" db="EMBL/GenBank/DDBJ databases">
        <authorList>
            <consortium name="DOE Joint Genome Institute"/>
            <person name="Ahrendt S."/>
            <person name="Riley R."/>
            <person name="Andreopoulos W."/>
            <person name="Labutti K."/>
            <person name="Pangilinan J."/>
            <person name="Ruiz-Duenas F.J."/>
            <person name="Barrasa J.M."/>
            <person name="Sanchez-Garcia M."/>
            <person name="Camarero S."/>
            <person name="Miyauchi S."/>
            <person name="Serrano A."/>
            <person name="Linde D."/>
            <person name="Babiker R."/>
            <person name="Drula E."/>
            <person name="Ayuso-Fernandez I."/>
            <person name="Pacheco R."/>
            <person name="Padilla G."/>
            <person name="Ferreira P."/>
            <person name="Barriuso J."/>
            <person name="Kellner H."/>
            <person name="Castanera R."/>
            <person name="Alfaro M."/>
            <person name="Ramirez L."/>
            <person name="Pisabarro A.G."/>
            <person name="Kuo A."/>
            <person name="Tritt A."/>
            <person name="Lipzen A."/>
            <person name="He G."/>
            <person name="Yan M."/>
            <person name="Ng V."/>
            <person name="Cullen D."/>
            <person name="Martin F."/>
            <person name="Rosso M.-N."/>
            <person name="Henrissat B."/>
            <person name="Hibbett D."/>
            <person name="Martinez A.T."/>
            <person name="Grigoriev I.V."/>
        </authorList>
    </citation>
    <scope>NUCLEOTIDE SEQUENCE</scope>
    <source>
        <strain evidence="1">AH 40177</strain>
    </source>
</reference>
<protein>
    <recommendedName>
        <fullName evidence="3">C2H2-type domain-containing protein</fullName>
    </recommendedName>
</protein>
<evidence type="ECO:0000313" key="2">
    <source>
        <dbReference type="Proteomes" id="UP000772434"/>
    </source>
</evidence>
<feature type="non-terminal residue" evidence="1">
    <location>
        <position position="1"/>
    </location>
</feature>
<feature type="non-terminal residue" evidence="1">
    <location>
        <position position="78"/>
    </location>
</feature>
<dbReference type="EMBL" id="JADNRY010000089">
    <property type="protein sequence ID" value="KAF9066338.1"/>
    <property type="molecule type" value="Genomic_DNA"/>
</dbReference>
<proteinExistence type="predicted"/>
<accession>A0A9P5PM07</accession>
<evidence type="ECO:0008006" key="3">
    <source>
        <dbReference type="Google" id="ProtNLM"/>
    </source>
</evidence>
<gene>
    <name evidence="1" type="ORF">BDP27DRAFT_1141089</name>
</gene>
<name>A0A9P5PM07_9AGAR</name>
<dbReference type="AlphaFoldDB" id="A0A9P5PM07"/>
<organism evidence="1 2">
    <name type="scientific">Rhodocollybia butyracea</name>
    <dbReference type="NCBI Taxonomy" id="206335"/>
    <lineage>
        <taxon>Eukaryota</taxon>
        <taxon>Fungi</taxon>
        <taxon>Dikarya</taxon>
        <taxon>Basidiomycota</taxon>
        <taxon>Agaricomycotina</taxon>
        <taxon>Agaricomycetes</taxon>
        <taxon>Agaricomycetidae</taxon>
        <taxon>Agaricales</taxon>
        <taxon>Marasmiineae</taxon>
        <taxon>Omphalotaceae</taxon>
        <taxon>Rhodocollybia</taxon>
    </lineage>
</organism>